<organism evidence="4 5">
    <name type="scientific">Thauera sedimentorum</name>
    <dbReference type="NCBI Taxonomy" id="2767595"/>
    <lineage>
        <taxon>Bacteria</taxon>
        <taxon>Pseudomonadati</taxon>
        <taxon>Pseudomonadota</taxon>
        <taxon>Betaproteobacteria</taxon>
        <taxon>Rhodocyclales</taxon>
        <taxon>Zoogloeaceae</taxon>
        <taxon>Thauera</taxon>
    </lineage>
</organism>
<dbReference type="EMBL" id="JACYTO010000002">
    <property type="protein sequence ID" value="MBD8504578.1"/>
    <property type="molecule type" value="Genomic_DNA"/>
</dbReference>
<comment type="similarity">
    <text evidence="1 2">Belongs to the DegT/DnrJ/EryC1 family.</text>
</comment>
<reference evidence="5" key="1">
    <citation type="submission" date="2023-07" db="EMBL/GenBank/DDBJ databases">
        <title>Thauera sp. CAU 1555 isolated from sand of Yaerae Beach.</title>
        <authorList>
            <person name="Kim W."/>
        </authorList>
    </citation>
    <scope>NUCLEOTIDE SEQUENCE [LARGE SCALE GENOMIC DNA]</scope>
    <source>
        <strain evidence="5">CAU 1555</strain>
    </source>
</reference>
<dbReference type="Pfam" id="PF01041">
    <property type="entry name" value="DegT_DnrJ_EryC1"/>
    <property type="match status" value="1"/>
</dbReference>
<evidence type="ECO:0000256" key="1">
    <source>
        <dbReference type="ARBA" id="ARBA00037999"/>
    </source>
</evidence>
<dbReference type="Proteomes" id="UP000603602">
    <property type="component" value="Unassembled WGS sequence"/>
</dbReference>
<feature type="compositionally biased region" description="Polar residues" evidence="3">
    <location>
        <begin position="232"/>
        <end position="248"/>
    </location>
</feature>
<feature type="region of interest" description="Disordered" evidence="3">
    <location>
        <begin position="226"/>
        <end position="251"/>
    </location>
</feature>
<keyword evidence="2" id="KW-0663">Pyridoxal phosphate</keyword>
<dbReference type="InterPro" id="IPR015421">
    <property type="entry name" value="PyrdxlP-dep_Trfase_major"/>
</dbReference>
<gene>
    <name evidence="4" type="ORF">IFO67_16935</name>
</gene>
<dbReference type="Gene3D" id="3.40.640.10">
    <property type="entry name" value="Type I PLP-dependent aspartate aminotransferase-like (Major domain)"/>
    <property type="match status" value="1"/>
</dbReference>
<dbReference type="RefSeq" id="WP_187719308.1">
    <property type="nucleotide sequence ID" value="NZ_JACTAH010000002.1"/>
</dbReference>
<dbReference type="PANTHER" id="PTHR30244">
    <property type="entry name" value="TRANSAMINASE"/>
    <property type="match status" value="1"/>
</dbReference>
<dbReference type="PANTHER" id="PTHR30244:SF34">
    <property type="entry name" value="DTDP-4-AMINO-4,6-DIDEOXYGALACTOSE TRANSAMINASE"/>
    <property type="match status" value="1"/>
</dbReference>
<evidence type="ECO:0000256" key="3">
    <source>
        <dbReference type="SAM" id="MobiDB-lite"/>
    </source>
</evidence>
<keyword evidence="4" id="KW-0808">Transferase</keyword>
<dbReference type="InterPro" id="IPR000653">
    <property type="entry name" value="DegT/StrS_aminotransferase"/>
</dbReference>
<name>A0ABR9BEZ5_9RHOO</name>
<evidence type="ECO:0000256" key="2">
    <source>
        <dbReference type="RuleBase" id="RU004508"/>
    </source>
</evidence>
<accession>A0ABR9BEZ5</accession>
<keyword evidence="5" id="KW-1185">Reference proteome</keyword>
<keyword evidence="4" id="KW-0032">Aminotransferase</keyword>
<proteinExistence type="inferred from homology"/>
<sequence>MTALPRRPILDWPSFVGTRSAGMPSVADLPHKRMTTSGRAAIFQALRLAGLAPGTPVLVPTYHCPTMVAPAVLAGLRPVFYALDGNGLPVLDTIPAGLAREAGAILVPHLFGIVRSLAEVRQWCDRTDTLLIEDCAHAYYGMAGERPVGHWGDYATASLSKFLPVPEGGLLASAHRPVPPLGLHAQSPVAQLKGLFDVLHFATDHGCLKGLRTLVGTTVRWRRHASAAASSTLPRSVGQTGTSTSTEADMSRHAAAPLAVTRALHGVLPRRQIVDARRANYLALAAGLDSGACARPLFPSLGAGAAPYAFPYWVSDADRVYAELRDAGAPVFRWDRIWPGTPVIPGDSAPDWHEHLIQVLCHQALRPDDITWTIATIRRIVNASADACHS</sequence>
<protein>
    <submittedName>
        <fullName evidence="4">DegT/DnrJ/EryC1/StrS aminotransferase family protein</fullName>
    </submittedName>
</protein>
<dbReference type="SUPFAM" id="SSF53383">
    <property type="entry name" value="PLP-dependent transferases"/>
    <property type="match status" value="1"/>
</dbReference>
<evidence type="ECO:0000313" key="4">
    <source>
        <dbReference type="EMBL" id="MBD8504578.1"/>
    </source>
</evidence>
<dbReference type="GO" id="GO:0008483">
    <property type="term" value="F:transaminase activity"/>
    <property type="evidence" value="ECO:0007669"/>
    <property type="project" value="UniProtKB-KW"/>
</dbReference>
<dbReference type="InterPro" id="IPR015424">
    <property type="entry name" value="PyrdxlP-dep_Trfase"/>
</dbReference>
<evidence type="ECO:0000313" key="5">
    <source>
        <dbReference type="Proteomes" id="UP000603602"/>
    </source>
</evidence>
<comment type="caution">
    <text evidence="4">The sequence shown here is derived from an EMBL/GenBank/DDBJ whole genome shotgun (WGS) entry which is preliminary data.</text>
</comment>